<evidence type="ECO:0000313" key="4">
    <source>
        <dbReference type="Proteomes" id="UP000515442"/>
    </source>
</evidence>
<reference evidence="3 4" key="1">
    <citation type="submission" date="2019-12" db="EMBL/GenBank/DDBJ databases">
        <title>complete genome sequences of Aeromonas veronii str. WP3-W19-ESBL-03 isolated from wastewater treatment plant effluent.</title>
        <authorList>
            <person name="Sekizuka T."/>
            <person name="Itokawa K."/>
            <person name="Yatsu K."/>
            <person name="Inamine Y."/>
            <person name="Kuroda M."/>
        </authorList>
    </citation>
    <scope>NUCLEOTIDE SEQUENCE [LARGE SCALE GENOMIC DNA]</scope>
    <source>
        <strain evidence="3 4">WP3-W19-ESBL-03</strain>
    </source>
</reference>
<dbReference type="PANTHER" id="PTHR31088:SF6">
    <property type="entry name" value="PHAGE SHOCK PROTEIN A"/>
    <property type="match status" value="1"/>
</dbReference>
<dbReference type="AlphaFoldDB" id="A0A6S5C3H2"/>
<evidence type="ECO:0000256" key="1">
    <source>
        <dbReference type="ARBA" id="ARBA00043985"/>
    </source>
</evidence>
<dbReference type="EMBL" id="AP022038">
    <property type="protein sequence ID" value="BBR39286.1"/>
    <property type="molecule type" value="Genomic_DNA"/>
</dbReference>
<evidence type="ECO:0000313" key="3">
    <source>
        <dbReference type="EMBL" id="BBR39286.1"/>
    </source>
</evidence>
<keyword evidence="2" id="KW-0175">Coiled coil</keyword>
<proteinExistence type="inferred from homology"/>
<comment type="similarity">
    <text evidence="1">Belongs to the PspA/Vipp/IM30 family.</text>
</comment>
<sequence length="228" mass="25882">MSIFSRLADIINSNLTALLDKAEDPQKMVRLIIQEMEDELVKERSNLARFLASQKEIGRQVARHQERVDEWQAKAELALTKGREDLARAALIEKKKQTELSETLYREQQAVDSGIEKLAEEIRQLEAKLEDARARQKAMAIRTEAASSRLNVQSQVARGESQAVVSKFERMERRIDEMEARADLGQSDKALAQQFAELEVDDQISKELEAMRQKLGQGDSKSEGKQGE</sequence>
<dbReference type="InterPro" id="IPR014319">
    <property type="entry name" value="Phageshock_PspA"/>
</dbReference>
<protein>
    <submittedName>
        <fullName evidence="3">Phage shock protein A</fullName>
    </submittedName>
</protein>
<feature type="coiled-coil region" evidence="2">
    <location>
        <begin position="108"/>
        <end position="188"/>
    </location>
</feature>
<organism evidence="3 4">
    <name type="scientific">Aeromonas veronii</name>
    <dbReference type="NCBI Taxonomy" id="654"/>
    <lineage>
        <taxon>Bacteria</taxon>
        <taxon>Pseudomonadati</taxon>
        <taxon>Pseudomonadota</taxon>
        <taxon>Gammaproteobacteria</taxon>
        <taxon>Aeromonadales</taxon>
        <taxon>Aeromonadaceae</taxon>
        <taxon>Aeromonas</taxon>
    </lineage>
</organism>
<dbReference type="GO" id="GO:0009271">
    <property type="term" value="P:phage shock"/>
    <property type="evidence" value="ECO:0007669"/>
    <property type="project" value="TreeGrafter"/>
</dbReference>
<dbReference type="PANTHER" id="PTHR31088">
    <property type="entry name" value="MEMBRANE-ASSOCIATED PROTEIN VIPP1, CHLOROPLASTIC"/>
    <property type="match status" value="1"/>
</dbReference>
<gene>
    <name evidence="3" type="ORF">WP3W19E03_18110</name>
</gene>
<dbReference type="RefSeq" id="WP_182939472.1">
    <property type="nucleotide sequence ID" value="NZ_AP022038.1"/>
</dbReference>
<accession>A0A6S5C3H2</accession>
<dbReference type="Proteomes" id="UP000515442">
    <property type="component" value="Chromosome"/>
</dbReference>
<dbReference type="NCBIfam" id="TIGR02977">
    <property type="entry name" value="phageshock_pspA"/>
    <property type="match status" value="1"/>
</dbReference>
<dbReference type="GO" id="GO:0005829">
    <property type="term" value="C:cytosol"/>
    <property type="evidence" value="ECO:0007669"/>
    <property type="project" value="TreeGrafter"/>
</dbReference>
<dbReference type="Pfam" id="PF04012">
    <property type="entry name" value="PspA_IM30"/>
    <property type="match status" value="1"/>
</dbReference>
<evidence type="ECO:0000256" key="2">
    <source>
        <dbReference type="SAM" id="Coils"/>
    </source>
</evidence>
<feature type="coiled-coil region" evidence="2">
    <location>
        <begin position="33"/>
        <end position="81"/>
    </location>
</feature>
<name>A0A6S5C3H2_AERVE</name>
<dbReference type="InterPro" id="IPR007157">
    <property type="entry name" value="PspA_VIPP1"/>
</dbReference>